<dbReference type="Gene3D" id="3.30.70.330">
    <property type="match status" value="1"/>
</dbReference>
<feature type="non-terminal residue" evidence="3">
    <location>
        <position position="168"/>
    </location>
</feature>
<dbReference type="EMBL" id="PYWC01000005">
    <property type="protein sequence ID" value="PWW79997.1"/>
    <property type="molecule type" value="Genomic_DNA"/>
</dbReference>
<proteinExistence type="predicted"/>
<dbReference type="PANTHER" id="PTHR48034">
    <property type="entry name" value="TRANSFORMER-2 SEX-DETERMINING PROTEIN-RELATED"/>
    <property type="match status" value="1"/>
</dbReference>
<accession>A0A317T2P0</accession>
<reference evidence="3 4" key="1">
    <citation type="submission" date="2018-03" db="EMBL/GenBank/DDBJ databases">
        <title>Genomes of Pezizomycetes fungi and the evolution of truffles.</title>
        <authorList>
            <person name="Murat C."/>
            <person name="Payen T."/>
            <person name="Noel B."/>
            <person name="Kuo A."/>
            <person name="Martin F.M."/>
        </authorList>
    </citation>
    <scope>NUCLEOTIDE SEQUENCE [LARGE SCALE GENOMIC DNA]</scope>
    <source>
        <strain evidence="3">091103-1</strain>
    </source>
</reference>
<dbReference type="Proteomes" id="UP000246991">
    <property type="component" value="Unassembled WGS sequence"/>
</dbReference>
<dbReference type="PROSITE" id="PS50102">
    <property type="entry name" value="RRM"/>
    <property type="match status" value="1"/>
</dbReference>
<evidence type="ECO:0000259" key="2">
    <source>
        <dbReference type="PROSITE" id="PS50102"/>
    </source>
</evidence>
<evidence type="ECO:0000313" key="3">
    <source>
        <dbReference type="EMBL" id="PWW79997.1"/>
    </source>
</evidence>
<dbReference type="InterPro" id="IPR000504">
    <property type="entry name" value="RRM_dom"/>
</dbReference>
<dbReference type="AlphaFoldDB" id="A0A317T2P0"/>
<keyword evidence="1" id="KW-0694">RNA-binding</keyword>
<feature type="domain" description="RRM" evidence="2">
    <location>
        <begin position="71"/>
        <end position="149"/>
    </location>
</feature>
<comment type="caution">
    <text evidence="3">The sequence shown here is derived from an EMBL/GenBank/DDBJ whole genome shotgun (WGS) entry which is preliminary data.</text>
</comment>
<dbReference type="InterPro" id="IPR035979">
    <property type="entry name" value="RBD_domain_sf"/>
</dbReference>
<dbReference type="SUPFAM" id="SSF54928">
    <property type="entry name" value="RNA-binding domain, RBD"/>
    <property type="match status" value="1"/>
</dbReference>
<dbReference type="Pfam" id="PF00076">
    <property type="entry name" value="RRM_1"/>
    <property type="match status" value="1"/>
</dbReference>
<dbReference type="InterPro" id="IPR050441">
    <property type="entry name" value="RBM"/>
</dbReference>
<dbReference type="GO" id="GO:0003723">
    <property type="term" value="F:RNA binding"/>
    <property type="evidence" value="ECO:0007669"/>
    <property type="project" value="UniProtKB-UniRule"/>
</dbReference>
<evidence type="ECO:0000256" key="1">
    <source>
        <dbReference type="PROSITE-ProRule" id="PRU00176"/>
    </source>
</evidence>
<dbReference type="CDD" id="cd12454">
    <property type="entry name" value="RRM2_RIM4_like"/>
    <property type="match status" value="1"/>
</dbReference>
<dbReference type="OrthoDB" id="410044at2759"/>
<gene>
    <name evidence="3" type="ORF">C7212DRAFT_274575</name>
</gene>
<dbReference type="STRING" id="42249.A0A317T2P0"/>
<keyword evidence="4" id="KW-1185">Reference proteome</keyword>
<name>A0A317T2P0_9PEZI</name>
<dbReference type="InterPro" id="IPR012677">
    <property type="entry name" value="Nucleotide-bd_a/b_plait_sf"/>
</dbReference>
<organism evidence="3 4">
    <name type="scientific">Tuber magnatum</name>
    <name type="common">white Piedmont truffle</name>
    <dbReference type="NCBI Taxonomy" id="42249"/>
    <lineage>
        <taxon>Eukaryota</taxon>
        <taxon>Fungi</taxon>
        <taxon>Dikarya</taxon>
        <taxon>Ascomycota</taxon>
        <taxon>Pezizomycotina</taxon>
        <taxon>Pezizomycetes</taxon>
        <taxon>Pezizales</taxon>
        <taxon>Tuberaceae</taxon>
        <taxon>Tuber</taxon>
    </lineage>
</organism>
<sequence length="168" mass="19530">MLDFGVAKMQLIVFRYNRPTLFYARSGVLTFVFNQSLRLYSDWISDWTSNFSPHNMRMALRWGRPIEIDTFSIFIRKLNPHTTDSELRARFSAHGSIVDCNLVKRPSRQGINAFAFIRYETEEMADIALAAESGSEFMGKKLYVQKREIHRQPQPIGVPAGHRSRRET</sequence>
<evidence type="ECO:0000313" key="4">
    <source>
        <dbReference type="Proteomes" id="UP000246991"/>
    </source>
</evidence>
<protein>
    <recommendedName>
        <fullName evidence="2">RRM domain-containing protein</fullName>
    </recommendedName>
</protein>
<dbReference type="SMART" id="SM00360">
    <property type="entry name" value="RRM"/>
    <property type="match status" value="1"/>
</dbReference>